<dbReference type="EMBL" id="JBBAXC010000009">
    <property type="protein sequence ID" value="MEI5907805.1"/>
    <property type="molecule type" value="Genomic_DNA"/>
</dbReference>
<evidence type="ECO:0000256" key="2">
    <source>
        <dbReference type="ARBA" id="ARBA00023239"/>
    </source>
</evidence>
<comment type="similarity">
    <text evidence="3">Belongs to the peptidase C56 family. HSP31-like subfamily.</text>
</comment>
<dbReference type="InterPro" id="IPR029062">
    <property type="entry name" value="Class_I_gatase-like"/>
</dbReference>
<organism evidence="5 6">
    <name type="scientific">Bacillus spongiae</name>
    <dbReference type="NCBI Taxonomy" id="2683610"/>
    <lineage>
        <taxon>Bacteria</taxon>
        <taxon>Bacillati</taxon>
        <taxon>Bacillota</taxon>
        <taxon>Bacilli</taxon>
        <taxon>Bacillales</taxon>
        <taxon>Bacillaceae</taxon>
        <taxon>Bacillus</taxon>
    </lineage>
</organism>
<dbReference type="PANTHER" id="PTHR48094">
    <property type="entry name" value="PROTEIN/NUCLEIC ACID DEGLYCASE DJ-1-RELATED"/>
    <property type="match status" value="1"/>
</dbReference>
<evidence type="ECO:0000313" key="6">
    <source>
        <dbReference type="Proteomes" id="UP001312865"/>
    </source>
</evidence>
<dbReference type="PANTHER" id="PTHR48094:SF11">
    <property type="entry name" value="GLUTATHIONE-INDEPENDENT GLYOXALASE HSP31-RELATED"/>
    <property type="match status" value="1"/>
</dbReference>
<keyword evidence="5" id="KW-0315">Glutamine amidotransferase</keyword>
<keyword evidence="6" id="KW-1185">Reference proteome</keyword>
<feature type="domain" description="DJ-1/PfpI" evidence="4">
    <location>
        <begin position="23"/>
        <end position="217"/>
    </location>
</feature>
<reference evidence="5 6" key="1">
    <citation type="journal article" date="2018" name="J. Microbiol.">
        <title>Bacillus spongiae sp. nov., isolated from sponge of Jeju Island.</title>
        <authorList>
            <person name="Lee G.E."/>
            <person name="Im W.T."/>
            <person name="Park J.S."/>
        </authorList>
    </citation>
    <scope>NUCLEOTIDE SEQUENCE [LARGE SCALE GENOMIC DNA]</scope>
    <source>
        <strain evidence="5 6">135PIL107-10</strain>
    </source>
</reference>
<gene>
    <name evidence="5" type="ORF">WAK64_12150</name>
</gene>
<evidence type="ECO:0000259" key="4">
    <source>
        <dbReference type="Pfam" id="PF01965"/>
    </source>
</evidence>
<accession>A0ABU8HEW3</accession>
<proteinExistence type="inferred from homology"/>
<protein>
    <submittedName>
        <fullName evidence="5">Type 1 glutamine amidotransferase domain-containing protein</fullName>
    </submittedName>
</protein>
<evidence type="ECO:0000313" key="5">
    <source>
        <dbReference type="EMBL" id="MEI5907805.1"/>
    </source>
</evidence>
<dbReference type="InterPro" id="IPR002818">
    <property type="entry name" value="DJ-1/PfpI"/>
</dbReference>
<dbReference type="Gene3D" id="3.40.50.880">
    <property type="match status" value="1"/>
</dbReference>
<dbReference type="Pfam" id="PF01965">
    <property type="entry name" value="DJ-1_PfpI"/>
    <property type="match status" value="1"/>
</dbReference>
<dbReference type="Proteomes" id="UP001312865">
    <property type="component" value="Unassembled WGS sequence"/>
</dbReference>
<sequence length="220" mass="24422">MANVLMVISNGIAVKSYRTGYWSEEFHVPLNALEEAGHKVTIASPKGGDGKVDQFSLTEQWDPNGESKEFEKLGRWKDTLRLADLHGEDYDVILFVGGHGPMFDVAYDPHAHRLINEIYDNKGIVAAECHAPAVLAFTYREDGKSIIEGKKVTAFPDAYEPKEVLEFLPYSVEQELAKVGTYVGELDTPELAVWADDQIITSRDPVSSGIIAKEIIKVLK</sequence>
<dbReference type="InterPro" id="IPR050325">
    <property type="entry name" value="Prot/Nucl_acid_deglycase"/>
</dbReference>
<name>A0ABU8HEW3_9BACI</name>
<dbReference type="RefSeq" id="WP_336587244.1">
    <property type="nucleotide sequence ID" value="NZ_JBBAXC010000009.1"/>
</dbReference>
<comment type="caution">
    <text evidence="5">The sequence shown here is derived from an EMBL/GenBank/DDBJ whole genome shotgun (WGS) entry which is preliminary data.</text>
</comment>
<dbReference type="SUPFAM" id="SSF52317">
    <property type="entry name" value="Class I glutamine amidotransferase-like"/>
    <property type="match status" value="1"/>
</dbReference>
<keyword evidence="1" id="KW-0346">Stress response</keyword>
<dbReference type="CDD" id="cd03141">
    <property type="entry name" value="GATase1_Hsp31_like"/>
    <property type="match status" value="1"/>
</dbReference>
<evidence type="ECO:0000256" key="1">
    <source>
        <dbReference type="ARBA" id="ARBA00023016"/>
    </source>
</evidence>
<keyword evidence="2" id="KW-0456">Lyase</keyword>
<evidence type="ECO:0000256" key="3">
    <source>
        <dbReference type="ARBA" id="ARBA00038493"/>
    </source>
</evidence>